<dbReference type="InterPro" id="IPR026341">
    <property type="entry name" value="T9SS_type_B"/>
</dbReference>
<keyword evidence="1" id="KW-0732">Signal</keyword>
<dbReference type="Pfam" id="PF13585">
    <property type="entry name" value="CHU_C"/>
    <property type="match status" value="1"/>
</dbReference>
<accession>A0A2S1R2E3</accession>
<dbReference type="Proteomes" id="UP000244929">
    <property type="component" value="Chromosome"/>
</dbReference>
<dbReference type="Gene3D" id="2.60.40.10">
    <property type="entry name" value="Immunoglobulins"/>
    <property type="match status" value="1"/>
</dbReference>
<dbReference type="OrthoDB" id="9765926at2"/>
<name>A0A2S1R2E3_9FLAO</name>
<dbReference type="InterPro" id="IPR035986">
    <property type="entry name" value="PKD_dom_sf"/>
</dbReference>
<dbReference type="InterPro" id="IPR022409">
    <property type="entry name" value="PKD/Chitinase_dom"/>
</dbReference>
<protein>
    <recommendedName>
        <fullName evidence="2">PKD domain-containing protein</fullName>
    </recommendedName>
</protein>
<dbReference type="Pfam" id="PF18911">
    <property type="entry name" value="PKD_4"/>
    <property type="match status" value="1"/>
</dbReference>
<dbReference type="InterPro" id="IPR000601">
    <property type="entry name" value="PKD_dom"/>
</dbReference>
<dbReference type="EMBL" id="CP029186">
    <property type="protein sequence ID" value="AWH86756.1"/>
    <property type="molecule type" value="Genomic_DNA"/>
</dbReference>
<dbReference type="SUPFAM" id="SSF75011">
    <property type="entry name" value="3-carboxy-cis,cis-mucoante lactonizing enzyme"/>
    <property type="match status" value="1"/>
</dbReference>
<dbReference type="KEGG" id="falb:HYN59_17295"/>
<dbReference type="InterPro" id="IPR013783">
    <property type="entry name" value="Ig-like_fold"/>
</dbReference>
<organism evidence="3 4">
    <name type="scientific">Flavobacterium album</name>
    <dbReference type="NCBI Taxonomy" id="2175091"/>
    <lineage>
        <taxon>Bacteria</taxon>
        <taxon>Pseudomonadati</taxon>
        <taxon>Bacteroidota</taxon>
        <taxon>Flavobacteriia</taxon>
        <taxon>Flavobacteriales</taxon>
        <taxon>Flavobacteriaceae</taxon>
        <taxon>Flavobacterium</taxon>
    </lineage>
</organism>
<evidence type="ECO:0000313" key="4">
    <source>
        <dbReference type="Proteomes" id="UP000244929"/>
    </source>
</evidence>
<sequence>MKKFAPLLLLFFSLNAFAQKEANNWFFGRLAGMRFLDDGSVVALTGGQMDTNEGCSVISDADGNLLFYTDGRNVWDRNHVKMPNGNYNAGTGLMGDPSSTQSGIIVPKKGDPNIYYIFTVDEPHHENAQVYPAQFSSIYSDTNLGVPDADDGFNNGLNYSVVDLSVTGSNGSIGDVVTRNTHLVTYNPADVNEIKYKCSEKITAVKNNTGTGFWVITHFIDKFYAFFVDEAGVNETPVISQLAPTVNIDGYRRNAIGYLKAAPNGRKLAIAHNQRGTITGGTAQNGAVYLYDFNNSNGVVSNPVMVSTNSVPYGVEFSAKSKKLYVTYDTTPSVAGGLHQYNLEAADVAASDVLITSVNSATALQLGPNGKIYRAVNGASFLDVVNAPEEDGAGCDFELNGVALGAGKIAIFGLPPFITSMFSANMLVNNTCFGDTTEFSLNSVGTFETVSWNFGDSSTLSPELNPTHSYTAPGRYTVIATLTNLGDVYTVIKDITIYTMPVANSALPLNECDPENDGVEVFNLSADNAAILGTQNPETFDVQYFASQQAADDNTDALNATAYTNTSNPQTIYARVHQRGNTKCYKTTSFEISVTAAPVLNTDKFAICDDNTDGDGANGRATFDMATVTTALVPNSAQYTTTYYATQANADTQADPLPVQFYNTVSDEQVVYARIMNSTFTNCVTVLPVTLIVNPLPDAITVVDLLNNTITVNVNPDQDPDTSYLYSLDAPNGPWQESNFFDHVSAGLHTVYVHDSNGCGVAYRDVAVLFIPKFFTPNGDGINDTWDIIGVNAQFFETSKIYIFDRYGKLLADVDPKGRGWDGTYNGHRLPSTDYWFVIALDDGRIVKGHFSMIR</sequence>
<proteinExistence type="predicted"/>
<dbReference type="RefSeq" id="WP_108779478.1">
    <property type="nucleotide sequence ID" value="NZ_CP029186.1"/>
</dbReference>
<dbReference type="NCBIfam" id="TIGR04131">
    <property type="entry name" value="Bac_Flav_CTERM"/>
    <property type="match status" value="1"/>
</dbReference>
<dbReference type="AlphaFoldDB" id="A0A2S1R2E3"/>
<dbReference type="SMART" id="SM00089">
    <property type="entry name" value="PKD"/>
    <property type="match status" value="1"/>
</dbReference>
<feature type="signal peptide" evidence="1">
    <location>
        <begin position="1"/>
        <end position="18"/>
    </location>
</feature>
<evidence type="ECO:0000256" key="1">
    <source>
        <dbReference type="SAM" id="SignalP"/>
    </source>
</evidence>
<dbReference type="PROSITE" id="PS50093">
    <property type="entry name" value="PKD"/>
    <property type="match status" value="1"/>
</dbReference>
<gene>
    <name evidence="3" type="ORF">HYN59_17295</name>
</gene>
<dbReference type="SUPFAM" id="SSF49299">
    <property type="entry name" value="PKD domain"/>
    <property type="match status" value="1"/>
</dbReference>
<feature type="domain" description="PKD" evidence="2">
    <location>
        <begin position="436"/>
        <end position="484"/>
    </location>
</feature>
<feature type="chain" id="PRO_5015559189" description="PKD domain-containing protein" evidence="1">
    <location>
        <begin position="19"/>
        <end position="855"/>
    </location>
</feature>
<keyword evidence="4" id="KW-1185">Reference proteome</keyword>
<dbReference type="CDD" id="cd00146">
    <property type="entry name" value="PKD"/>
    <property type="match status" value="1"/>
</dbReference>
<evidence type="ECO:0000313" key="3">
    <source>
        <dbReference type="EMBL" id="AWH86756.1"/>
    </source>
</evidence>
<evidence type="ECO:0000259" key="2">
    <source>
        <dbReference type="PROSITE" id="PS50093"/>
    </source>
</evidence>
<reference evidence="3 4" key="1">
    <citation type="submission" date="2018-04" db="EMBL/GenBank/DDBJ databases">
        <title>Genome sequencing of Flavobacterium sp. HYN0059.</title>
        <authorList>
            <person name="Yi H."/>
            <person name="Baek C."/>
        </authorList>
    </citation>
    <scope>NUCLEOTIDE SEQUENCE [LARGE SCALE GENOMIC DNA]</scope>
    <source>
        <strain evidence="3 4">HYN0059</strain>
    </source>
</reference>